<proteinExistence type="predicted"/>
<evidence type="ECO:0000256" key="3">
    <source>
        <dbReference type="ARBA" id="ARBA00022840"/>
    </source>
</evidence>
<evidence type="ECO:0000256" key="2">
    <source>
        <dbReference type="ARBA" id="ARBA00022741"/>
    </source>
</evidence>
<keyword evidence="1" id="KW-0436">Ligase</keyword>
<dbReference type="SUPFAM" id="SSF52440">
    <property type="entry name" value="PreATP-grasp domain"/>
    <property type="match status" value="1"/>
</dbReference>
<dbReference type="GO" id="GO:0004088">
    <property type="term" value="F:carbamoyl-phosphate synthase (glutamine-hydrolyzing) activity"/>
    <property type="evidence" value="ECO:0007669"/>
    <property type="project" value="TreeGrafter"/>
</dbReference>
<dbReference type="Gene3D" id="3.40.50.20">
    <property type="match status" value="1"/>
</dbReference>
<feature type="domain" description="Glutamine amidotransferase" evidence="4">
    <location>
        <begin position="2"/>
        <end position="87"/>
    </location>
</feature>
<dbReference type="SUPFAM" id="SSF52317">
    <property type="entry name" value="Class I glutamine amidotransferase-like"/>
    <property type="match status" value="1"/>
</dbReference>
<comment type="caution">
    <text evidence="6">The sequence shown here is derived from an EMBL/GenBank/DDBJ whole genome shotgun (WGS) entry which is preliminary data.</text>
</comment>
<dbReference type="InterPro" id="IPR016185">
    <property type="entry name" value="PreATP-grasp_dom_sf"/>
</dbReference>
<dbReference type="GO" id="GO:0005737">
    <property type="term" value="C:cytoplasm"/>
    <property type="evidence" value="ECO:0007669"/>
    <property type="project" value="TreeGrafter"/>
</dbReference>
<dbReference type="Pfam" id="PF00117">
    <property type="entry name" value="GATase"/>
    <property type="match status" value="1"/>
</dbReference>
<gene>
    <name evidence="6" type="ORF">RFI_20916</name>
</gene>
<dbReference type="OrthoDB" id="434at2759"/>
<name>X6MRK5_RETFI</name>
<evidence type="ECO:0000259" key="4">
    <source>
        <dbReference type="Pfam" id="PF00117"/>
    </source>
</evidence>
<keyword evidence="7" id="KW-1185">Reference proteome</keyword>
<dbReference type="EMBL" id="ASPP01018277">
    <property type="protein sequence ID" value="ETO16424.1"/>
    <property type="molecule type" value="Genomic_DNA"/>
</dbReference>
<protein>
    <submittedName>
        <fullName evidence="6">Uncharacterized protein</fullName>
    </submittedName>
</protein>
<evidence type="ECO:0000313" key="7">
    <source>
        <dbReference type="Proteomes" id="UP000023152"/>
    </source>
</evidence>
<sequence>MKFGNRGMNQPVIDLRTSRCYITPQNHGFAVDEATLPPHWKPFFRNANDYTNEGIIHSFRPYFSVQFHPESKGGPSDTEFLFDMFLKRIRNKNGYEVTLVDPPHMIASDNITKVLLLGSGGLSIGQAGEFDYSGCCC</sequence>
<dbReference type="PROSITE" id="PS51273">
    <property type="entry name" value="GATASE_TYPE_1"/>
    <property type="match status" value="1"/>
</dbReference>
<dbReference type="InterPro" id="IPR029062">
    <property type="entry name" value="Class_I_gatase-like"/>
</dbReference>
<keyword evidence="3" id="KW-0067">ATP-binding</keyword>
<dbReference type="Pfam" id="PF25596">
    <property type="entry name" value="CPSase_L_D1"/>
    <property type="match status" value="1"/>
</dbReference>
<reference evidence="6 7" key="1">
    <citation type="journal article" date="2013" name="Curr. Biol.">
        <title>The Genome of the Foraminiferan Reticulomyxa filosa.</title>
        <authorList>
            <person name="Glockner G."/>
            <person name="Hulsmann N."/>
            <person name="Schleicher M."/>
            <person name="Noegel A.A."/>
            <person name="Eichinger L."/>
            <person name="Gallinger C."/>
            <person name="Pawlowski J."/>
            <person name="Sierra R."/>
            <person name="Euteneuer U."/>
            <person name="Pillet L."/>
            <person name="Moustafa A."/>
            <person name="Platzer M."/>
            <person name="Groth M."/>
            <person name="Szafranski K."/>
            <person name="Schliwa M."/>
        </authorList>
    </citation>
    <scope>NUCLEOTIDE SEQUENCE [LARGE SCALE GENOMIC DNA]</scope>
</reference>
<feature type="domain" description="Carbamoyl phosphate synthase preATP-grasp" evidence="5">
    <location>
        <begin position="111"/>
        <end position="135"/>
    </location>
</feature>
<dbReference type="Gene3D" id="3.40.50.880">
    <property type="match status" value="1"/>
</dbReference>
<dbReference type="PANTHER" id="PTHR11405:SF53">
    <property type="entry name" value="CARBAMOYL-PHOSPHATE SYNTHASE [AMMONIA], MITOCHONDRIAL"/>
    <property type="match status" value="1"/>
</dbReference>
<evidence type="ECO:0000256" key="1">
    <source>
        <dbReference type="ARBA" id="ARBA00022598"/>
    </source>
</evidence>
<dbReference type="Proteomes" id="UP000023152">
    <property type="component" value="Unassembled WGS sequence"/>
</dbReference>
<organism evidence="6 7">
    <name type="scientific">Reticulomyxa filosa</name>
    <dbReference type="NCBI Taxonomy" id="46433"/>
    <lineage>
        <taxon>Eukaryota</taxon>
        <taxon>Sar</taxon>
        <taxon>Rhizaria</taxon>
        <taxon>Retaria</taxon>
        <taxon>Foraminifera</taxon>
        <taxon>Monothalamids</taxon>
        <taxon>Reticulomyxidae</taxon>
        <taxon>Reticulomyxa</taxon>
    </lineage>
</organism>
<dbReference type="GO" id="GO:0005524">
    <property type="term" value="F:ATP binding"/>
    <property type="evidence" value="ECO:0007669"/>
    <property type="project" value="UniProtKB-KW"/>
</dbReference>
<evidence type="ECO:0000259" key="5">
    <source>
        <dbReference type="Pfam" id="PF25596"/>
    </source>
</evidence>
<dbReference type="AlphaFoldDB" id="X6MRK5"/>
<accession>X6MRK5</accession>
<dbReference type="GO" id="GO:0006541">
    <property type="term" value="P:glutamine metabolic process"/>
    <property type="evidence" value="ECO:0007669"/>
    <property type="project" value="TreeGrafter"/>
</dbReference>
<keyword evidence="2" id="KW-0547">Nucleotide-binding</keyword>
<evidence type="ECO:0000313" key="6">
    <source>
        <dbReference type="EMBL" id="ETO16424.1"/>
    </source>
</evidence>
<dbReference type="PANTHER" id="PTHR11405">
    <property type="entry name" value="CARBAMOYLTRANSFERASE FAMILY MEMBER"/>
    <property type="match status" value="1"/>
</dbReference>
<dbReference type="InterPro" id="IPR058047">
    <property type="entry name" value="CPSase_preATP-grasp"/>
</dbReference>
<dbReference type="InterPro" id="IPR017926">
    <property type="entry name" value="GATASE"/>
</dbReference>